<dbReference type="Proteomes" id="UP000654918">
    <property type="component" value="Unassembled WGS sequence"/>
</dbReference>
<gene>
    <name evidence="1" type="ORF">CPLU01_06336</name>
</gene>
<reference evidence="1" key="1">
    <citation type="journal article" date="2020" name="Phytopathology">
        <title>Genome Sequence Resources of Colletotrichum truncatum, C. plurivorum, C. musicola, and C. sojae: Four Species Pathogenic to Soybean (Glycine max).</title>
        <authorList>
            <person name="Rogerio F."/>
            <person name="Boufleur T.R."/>
            <person name="Ciampi-Guillardi M."/>
            <person name="Sukno S.A."/>
            <person name="Thon M.R."/>
            <person name="Massola Junior N.S."/>
            <person name="Baroncelli R."/>
        </authorList>
    </citation>
    <scope>NUCLEOTIDE SEQUENCE</scope>
    <source>
        <strain evidence="1">LFN00145</strain>
    </source>
</reference>
<keyword evidence="2" id="KW-1185">Reference proteome</keyword>
<organism evidence="1 2">
    <name type="scientific">Colletotrichum plurivorum</name>
    <dbReference type="NCBI Taxonomy" id="2175906"/>
    <lineage>
        <taxon>Eukaryota</taxon>
        <taxon>Fungi</taxon>
        <taxon>Dikarya</taxon>
        <taxon>Ascomycota</taxon>
        <taxon>Pezizomycotina</taxon>
        <taxon>Sordariomycetes</taxon>
        <taxon>Hypocreomycetidae</taxon>
        <taxon>Glomerellales</taxon>
        <taxon>Glomerellaceae</taxon>
        <taxon>Colletotrichum</taxon>
        <taxon>Colletotrichum orchidearum species complex</taxon>
    </lineage>
</organism>
<protein>
    <submittedName>
        <fullName evidence="1">Uncharacterized protein</fullName>
    </submittedName>
</protein>
<sequence length="162" mass="18101">MVGMGEIWDAMVCRPTGGGGSDSGPRPATHPPNSVANTGIIFLATFCNTMYGVARHVQQLDHTERTRPMSGKRREGIEMTCEIVGWCIREWDVRRESRPGLRLTGFPCVSLSYLNSKRGVDVDCNSCQPQTRYSEDVVEEQREPNTTWAAGICRSVTRRVHD</sequence>
<evidence type="ECO:0000313" key="2">
    <source>
        <dbReference type="Proteomes" id="UP000654918"/>
    </source>
</evidence>
<name>A0A8H6KIS2_9PEZI</name>
<dbReference type="EMBL" id="WIGO01000073">
    <property type="protein sequence ID" value="KAF6832090.1"/>
    <property type="molecule type" value="Genomic_DNA"/>
</dbReference>
<comment type="caution">
    <text evidence="1">The sequence shown here is derived from an EMBL/GenBank/DDBJ whole genome shotgun (WGS) entry which is preliminary data.</text>
</comment>
<dbReference type="AlphaFoldDB" id="A0A8H6KIS2"/>
<proteinExistence type="predicted"/>
<evidence type="ECO:0000313" key="1">
    <source>
        <dbReference type="EMBL" id="KAF6832090.1"/>
    </source>
</evidence>
<accession>A0A8H6KIS2</accession>